<dbReference type="OrthoDB" id="206301at2157"/>
<dbReference type="Pfam" id="PF14321">
    <property type="entry name" value="DUF4382"/>
    <property type="match status" value="1"/>
</dbReference>
<feature type="region of interest" description="Disordered" evidence="1">
    <location>
        <begin position="270"/>
        <end position="322"/>
    </location>
</feature>
<reference evidence="3 4" key="1">
    <citation type="submission" date="2016-10" db="EMBL/GenBank/DDBJ databases">
        <authorList>
            <person name="de Groot N.N."/>
        </authorList>
    </citation>
    <scope>NUCLEOTIDE SEQUENCE [LARGE SCALE GENOMIC DNA]</scope>
    <source>
        <strain evidence="3 4">DSM 22187</strain>
    </source>
</reference>
<feature type="region of interest" description="Disordered" evidence="1">
    <location>
        <begin position="94"/>
        <end position="164"/>
    </location>
</feature>
<dbReference type="KEGG" id="hae:halTADL_2062"/>
<keyword evidence="4" id="KW-1185">Reference proteome</keyword>
<dbReference type="Proteomes" id="UP000198888">
    <property type="component" value="Unassembled WGS sequence"/>
</dbReference>
<feature type="domain" description="DUF4382" evidence="2">
    <location>
        <begin position="62"/>
        <end position="260"/>
    </location>
</feature>
<feature type="compositionally biased region" description="Acidic residues" evidence="1">
    <location>
        <begin position="123"/>
        <end position="156"/>
    </location>
</feature>
<sequence>MTDHSPKDRAPRGAHTVDRRHLLGIGAGVGVTLLAGCTGQSDSGTGGDDGTTSDSTTDSETTGSFRLLISDQPVAIGDFDSLNVSFDRARIFKQGDEEDDQAANETETEDDQEVETENGTNESETEDDQEVENETNESEMTDDEPRDEDQEVDDDEANSREGGFSIIDLDGATVDLTEVVGDKAIGVFDGELEAGSYSKIELYASNVDGVVDGNSVDVTIPSGKLQITKPFEITADEPLSFVFDINVVKKGNKAAYNLLPVISESGVAGKDVDVEEVDKGQDNDNENGADEQDADGDETNSTADGDETNSTDQNGTETVDDE</sequence>
<dbReference type="AlphaFoldDB" id="A0A1H6TF67"/>
<evidence type="ECO:0000259" key="2">
    <source>
        <dbReference type="Pfam" id="PF14321"/>
    </source>
</evidence>
<protein>
    <recommendedName>
        <fullName evidence="2">DUF4382 domain-containing protein</fullName>
    </recommendedName>
</protein>
<accession>A0A1H6TF67</accession>
<proteinExistence type="predicted"/>
<evidence type="ECO:0000256" key="1">
    <source>
        <dbReference type="SAM" id="MobiDB-lite"/>
    </source>
</evidence>
<name>A0A1H6TF67_9EURY</name>
<feature type="compositionally biased region" description="Acidic residues" evidence="1">
    <location>
        <begin position="283"/>
        <end position="309"/>
    </location>
</feature>
<gene>
    <name evidence="3" type="ORF">SAMN05444271_10822</name>
</gene>
<feature type="region of interest" description="Disordered" evidence="1">
    <location>
        <begin position="1"/>
        <end position="22"/>
    </location>
</feature>
<feature type="compositionally biased region" description="Low complexity" evidence="1">
    <location>
        <begin position="50"/>
        <end position="64"/>
    </location>
</feature>
<feature type="compositionally biased region" description="Acidic residues" evidence="1">
    <location>
        <begin position="96"/>
        <end position="116"/>
    </location>
</feature>
<dbReference type="EMBL" id="FNYR01000008">
    <property type="protein sequence ID" value="SEI78699.1"/>
    <property type="molecule type" value="Genomic_DNA"/>
</dbReference>
<feature type="compositionally biased region" description="Basic and acidic residues" evidence="1">
    <location>
        <begin position="1"/>
        <end position="21"/>
    </location>
</feature>
<dbReference type="GeneID" id="35002839"/>
<evidence type="ECO:0000313" key="4">
    <source>
        <dbReference type="Proteomes" id="UP000198888"/>
    </source>
</evidence>
<dbReference type="RefSeq" id="WP_089671800.1">
    <property type="nucleotide sequence ID" value="NZ_CP024845.1"/>
</dbReference>
<accession>A0A2H4Q3C2</accession>
<feature type="region of interest" description="Disordered" evidence="1">
    <location>
        <begin position="35"/>
        <end position="64"/>
    </location>
</feature>
<feature type="compositionally biased region" description="Polar residues" evidence="1">
    <location>
        <begin position="310"/>
        <end position="322"/>
    </location>
</feature>
<organism evidence="3 4">
    <name type="scientific">Halohasta litchfieldiae</name>
    <dbReference type="NCBI Taxonomy" id="1073996"/>
    <lineage>
        <taxon>Archaea</taxon>
        <taxon>Methanobacteriati</taxon>
        <taxon>Methanobacteriota</taxon>
        <taxon>Stenosarchaea group</taxon>
        <taxon>Halobacteria</taxon>
        <taxon>Halobacteriales</taxon>
        <taxon>Haloferacaceae</taxon>
        <taxon>Halohasta</taxon>
    </lineage>
</organism>
<dbReference type="InterPro" id="IPR025491">
    <property type="entry name" value="DUF4382"/>
</dbReference>
<evidence type="ECO:0000313" key="3">
    <source>
        <dbReference type="EMBL" id="SEI78699.1"/>
    </source>
</evidence>